<dbReference type="AlphaFoldDB" id="X5DKH0"/>
<dbReference type="REBASE" id="84430">
    <property type="entry name" value="DorFH5TMcrBCP"/>
</dbReference>
<dbReference type="PANTHER" id="PTHR38733">
    <property type="entry name" value="PROTEIN MCRC"/>
    <property type="match status" value="1"/>
</dbReference>
<dbReference type="KEGG" id="dori:FH5T_19250"/>
<dbReference type="EMBL" id="CP007451">
    <property type="protein sequence ID" value="AHW61047.1"/>
    <property type="molecule type" value="Genomic_DNA"/>
</dbReference>
<evidence type="ECO:0000313" key="4">
    <source>
        <dbReference type="Proteomes" id="UP000181981"/>
    </source>
</evidence>
<dbReference type="STRING" id="1168034.FH5T_19250"/>
<dbReference type="EMBL" id="FOHT01000016">
    <property type="protein sequence ID" value="SET54864.1"/>
    <property type="molecule type" value="Genomic_DNA"/>
</dbReference>
<name>X5DKH0_9BACT</name>
<keyword evidence="2" id="KW-0540">Nuclease</keyword>
<sequence length="456" mass="52312">MAQISRTTDNNQGKKITDIFKGSDHTKCASDLALIAGIPVSTLVEKNDSLLVFPAVVNEYGDDIGNSSVFSLSADKLTTYNLMGFIGCNQTELTIASRFYSKGNDYFLHYMLQKVFSINLFDLKHSTDKENLWDFLIYLLPFYLKKALSQGLFKQYQNQEYNNPSVKGAIDINRHIRSNIPFTGNIAFRTREHVYDNWMTQLIRHSIEYVLKHKRGASVLNADVETQTAITQIKLATPAYNERHRTRIIQMNLKPANHPFFTEYRVLQKICLQILRRDGLTYGEEKDKVYGLLFDGAWLWEEYLNTILKQINFVHPRNKGKSGDKNPIYLFNGNSYSRFPDFYCHSKKMVLDAKYKHLDNKKISREDIHQIVTYIHVLRSELGGFIYPIGTNGINEPVTIKTIGLLNGFGGRVISAGIPIYKQSKSFDDFASKMKITESCLVDEVINMTQRQLTSN</sequence>
<dbReference type="eggNOG" id="COG4268">
    <property type="taxonomic scope" value="Bacteria"/>
</dbReference>
<dbReference type="PANTHER" id="PTHR38733:SF1">
    <property type="entry name" value="TYPE IV METHYL-DIRECTED RESTRICTION ENZYME ECOKMCRBC"/>
    <property type="match status" value="1"/>
</dbReference>
<gene>
    <name evidence="1" type="ORF">FH5T_19250</name>
    <name evidence="2" type="ORF">SAMN05444285_11612</name>
</gene>
<organism evidence="2 4">
    <name type="scientific">Draconibacterium orientale</name>
    <dbReference type="NCBI Taxonomy" id="1168034"/>
    <lineage>
        <taxon>Bacteria</taxon>
        <taxon>Pseudomonadati</taxon>
        <taxon>Bacteroidota</taxon>
        <taxon>Bacteroidia</taxon>
        <taxon>Marinilabiliales</taxon>
        <taxon>Prolixibacteraceae</taxon>
        <taxon>Draconibacterium</taxon>
    </lineage>
</organism>
<dbReference type="GO" id="GO:0004519">
    <property type="term" value="F:endonuclease activity"/>
    <property type="evidence" value="ECO:0007669"/>
    <property type="project" value="UniProtKB-KW"/>
</dbReference>
<dbReference type="Pfam" id="PF10117">
    <property type="entry name" value="McrBC"/>
    <property type="match status" value="1"/>
</dbReference>
<dbReference type="OrthoDB" id="307209at2"/>
<reference evidence="2 4" key="2">
    <citation type="submission" date="2016-10" db="EMBL/GenBank/DDBJ databases">
        <authorList>
            <person name="de Groot N.N."/>
        </authorList>
    </citation>
    <scope>NUCLEOTIDE SEQUENCE [LARGE SCALE GENOMIC DNA]</scope>
    <source>
        <strain evidence="2 4">DSM 25947</strain>
    </source>
</reference>
<dbReference type="HOGENOM" id="CLU_037403_0_0_10"/>
<dbReference type="InterPro" id="IPR019292">
    <property type="entry name" value="McrC"/>
</dbReference>
<dbReference type="Proteomes" id="UP000023772">
    <property type="component" value="Chromosome"/>
</dbReference>
<proteinExistence type="predicted"/>
<protein>
    <submittedName>
        <fullName evidence="2">5-methylcytosine-specific restriction endonuclease McrBC, regulatory subunit McrC</fullName>
    </submittedName>
</protein>
<dbReference type="RefSeq" id="WP_051568031.1">
    <property type="nucleotide sequence ID" value="NZ_FOHT01000016.1"/>
</dbReference>
<evidence type="ECO:0000313" key="1">
    <source>
        <dbReference type="EMBL" id="AHW61047.1"/>
    </source>
</evidence>
<keyword evidence="2" id="KW-0378">Hydrolase</keyword>
<reference evidence="1 3" key="1">
    <citation type="submission" date="2014-03" db="EMBL/GenBank/DDBJ databases">
        <title>Complete genome sequence of a deeply braunched marine Bacteroidia bacterium Draconibacterium orientale type strain FH5T.</title>
        <authorList>
            <person name="Li X."/>
            <person name="Wang X."/>
            <person name="Xie Z."/>
            <person name="Du Z."/>
            <person name="Chen G."/>
        </authorList>
    </citation>
    <scope>NUCLEOTIDE SEQUENCE [LARGE SCALE GENOMIC DNA]</scope>
    <source>
        <strain evidence="1 3">FH5</strain>
    </source>
</reference>
<evidence type="ECO:0000313" key="2">
    <source>
        <dbReference type="EMBL" id="SET54864.1"/>
    </source>
</evidence>
<evidence type="ECO:0000313" key="3">
    <source>
        <dbReference type="Proteomes" id="UP000023772"/>
    </source>
</evidence>
<dbReference type="Proteomes" id="UP000181981">
    <property type="component" value="Unassembled WGS sequence"/>
</dbReference>
<keyword evidence="3" id="KW-1185">Reference proteome</keyword>
<accession>X5DKH0</accession>
<keyword evidence="2" id="KW-0255">Endonuclease</keyword>